<evidence type="ECO:0000313" key="9">
    <source>
        <dbReference type="EMBL" id="KAA1423850.1"/>
    </source>
</evidence>
<name>A0A5Q6S0G4_9ACTN</name>
<feature type="binding site" evidence="7">
    <location>
        <position position="170"/>
    </location>
    <ligand>
        <name>3-phosphoshikimate</name>
        <dbReference type="ChEBI" id="CHEBI:145989"/>
    </ligand>
</feature>
<comment type="similarity">
    <text evidence="2 7">Belongs to the EPSP synthase family.</text>
</comment>
<dbReference type="SUPFAM" id="SSF55205">
    <property type="entry name" value="EPT/RTPC-like"/>
    <property type="match status" value="1"/>
</dbReference>
<evidence type="ECO:0000256" key="2">
    <source>
        <dbReference type="ARBA" id="ARBA00009948"/>
    </source>
</evidence>
<organism evidence="9 10">
    <name type="scientific">Mumia zhuanghuii</name>
    <dbReference type="NCBI Taxonomy" id="2585211"/>
    <lineage>
        <taxon>Bacteria</taxon>
        <taxon>Bacillati</taxon>
        <taxon>Actinomycetota</taxon>
        <taxon>Actinomycetes</taxon>
        <taxon>Propionibacteriales</taxon>
        <taxon>Nocardioidaceae</taxon>
        <taxon>Mumia</taxon>
    </lineage>
</organism>
<protein>
    <recommendedName>
        <fullName evidence="7">3-phosphoshikimate 1-carboxyvinyltransferase</fullName>
        <ecNumber evidence="7">2.5.1.19</ecNumber>
    </recommendedName>
    <alternativeName>
        <fullName evidence="7">5-enolpyruvylshikimate-3-phosphate synthase</fullName>
        <shortName evidence="7">EPSP synthase</shortName>
        <shortName evidence="7">EPSPS</shortName>
    </alternativeName>
</protein>
<reference evidence="9 10" key="1">
    <citation type="submission" date="2019-09" db="EMBL/GenBank/DDBJ databases">
        <title>Mumia zhuanghuii sp. nov. isolated from the intestinal contents of plateau pika (Ochotona curzoniae) in the Qinghai-Tibet plateau of China.</title>
        <authorList>
            <person name="Tian Z."/>
        </authorList>
    </citation>
    <scope>NUCLEOTIDE SEQUENCE [LARGE SCALE GENOMIC DNA]</scope>
    <source>
        <strain evidence="10">350</strain>
    </source>
</reference>
<dbReference type="PANTHER" id="PTHR21090:SF5">
    <property type="entry name" value="PENTAFUNCTIONAL AROM POLYPEPTIDE"/>
    <property type="match status" value="1"/>
</dbReference>
<feature type="binding site" evidence="7">
    <location>
        <position position="171"/>
    </location>
    <ligand>
        <name>3-phosphoshikimate</name>
        <dbReference type="ChEBI" id="CHEBI:145989"/>
    </ligand>
</feature>
<dbReference type="EC" id="2.5.1.19" evidence="7"/>
<comment type="pathway">
    <text evidence="1 7">Metabolic intermediate biosynthesis; chorismate biosynthesis; chorismate from D-erythrose 4-phosphate and phosphoenolpyruvate: step 6/7.</text>
</comment>
<feature type="binding site" evidence="7">
    <location>
        <position position="96"/>
    </location>
    <ligand>
        <name>phosphoenolpyruvate</name>
        <dbReference type="ChEBI" id="CHEBI:58702"/>
    </ligand>
</feature>
<dbReference type="PIRSF" id="PIRSF000505">
    <property type="entry name" value="EPSPS"/>
    <property type="match status" value="1"/>
</dbReference>
<dbReference type="AlphaFoldDB" id="A0A5Q6S0G4"/>
<keyword evidence="3 7" id="KW-0028">Amino-acid biosynthesis</keyword>
<feature type="binding site" evidence="7">
    <location>
        <position position="172"/>
    </location>
    <ligand>
        <name>phosphoenolpyruvate</name>
        <dbReference type="ChEBI" id="CHEBI:58702"/>
    </ligand>
</feature>
<comment type="function">
    <text evidence="7">Catalyzes the transfer of the enolpyruvyl moiety of phosphoenolpyruvate (PEP) to the 5-hydroxyl of shikimate-3-phosphate (S3P) to produce enolpyruvyl shikimate-3-phosphate and inorganic phosphate.</text>
</comment>
<dbReference type="InterPro" id="IPR023193">
    <property type="entry name" value="EPSP_synthase_CS"/>
</dbReference>
<evidence type="ECO:0000259" key="8">
    <source>
        <dbReference type="Pfam" id="PF00275"/>
    </source>
</evidence>
<proteinExistence type="inferred from homology"/>
<comment type="catalytic activity">
    <reaction evidence="6">
        <text>3-phosphoshikimate + phosphoenolpyruvate = 5-O-(1-carboxyvinyl)-3-phosphoshikimate + phosphate</text>
        <dbReference type="Rhea" id="RHEA:21256"/>
        <dbReference type="ChEBI" id="CHEBI:43474"/>
        <dbReference type="ChEBI" id="CHEBI:57701"/>
        <dbReference type="ChEBI" id="CHEBI:58702"/>
        <dbReference type="ChEBI" id="CHEBI:145989"/>
        <dbReference type="EC" id="2.5.1.19"/>
    </reaction>
    <physiologicalReaction direction="left-to-right" evidence="6">
        <dbReference type="Rhea" id="RHEA:21257"/>
    </physiologicalReaction>
</comment>
<keyword evidence="5 7" id="KW-0057">Aromatic amino acid biosynthesis</keyword>
<evidence type="ECO:0000256" key="1">
    <source>
        <dbReference type="ARBA" id="ARBA00004811"/>
    </source>
</evidence>
<evidence type="ECO:0000256" key="3">
    <source>
        <dbReference type="ARBA" id="ARBA00022605"/>
    </source>
</evidence>
<keyword evidence="7" id="KW-0963">Cytoplasm</keyword>
<feature type="binding site" evidence="7">
    <location>
        <position position="30"/>
    </location>
    <ligand>
        <name>3-phosphoshikimate</name>
        <dbReference type="ChEBI" id="CHEBI:145989"/>
    </ligand>
</feature>
<comment type="caution">
    <text evidence="9">The sequence shown here is derived from an EMBL/GenBank/DDBJ whole genome shotgun (WGS) entry which is preliminary data.</text>
</comment>
<dbReference type="InterPro" id="IPR013792">
    <property type="entry name" value="RNA3'P_cycl/enolpyr_Trfase_a/b"/>
</dbReference>
<feature type="binding site" evidence="7">
    <location>
        <position position="340"/>
    </location>
    <ligand>
        <name>3-phosphoshikimate</name>
        <dbReference type="ChEBI" id="CHEBI:145989"/>
    </ligand>
</feature>
<dbReference type="NCBIfam" id="TIGR01356">
    <property type="entry name" value="aroA"/>
    <property type="match status" value="1"/>
</dbReference>
<feature type="active site" description="Proton acceptor" evidence="7">
    <location>
        <position position="313"/>
    </location>
</feature>
<dbReference type="CDD" id="cd01556">
    <property type="entry name" value="EPSP_synthase"/>
    <property type="match status" value="1"/>
</dbReference>
<dbReference type="OrthoDB" id="9809920at2"/>
<dbReference type="GO" id="GO:0005737">
    <property type="term" value="C:cytoplasm"/>
    <property type="evidence" value="ECO:0007669"/>
    <property type="project" value="UniProtKB-SubCell"/>
</dbReference>
<dbReference type="PROSITE" id="PS00104">
    <property type="entry name" value="EPSP_SYNTHASE_1"/>
    <property type="match status" value="1"/>
</dbReference>
<feature type="binding site" evidence="7">
    <location>
        <position position="172"/>
    </location>
    <ligand>
        <name>3-phosphoshikimate</name>
        <dbReference type="ChEBI" id="CHEBI:145989"/>
    </ligand>
</feature>
<accession>A0A5Q6S0G4</accession>
<dbReference type="Proteomes" id="UP000307768">
    <property type="component" value="Unassembled WGS sequence"/>
</dbReference>
<dbReference type="PROSITE" id="PS00885">
    <property type="entry name" value="EPSP_SYNTHASE_2"/>
    <property type="match status" value="1"/>
</dbReference>
<comment type="caution">
    <text evidence="7">Lacks conserved residue(s) required for the propagation of feature annotation.</text>
</comment>
<feature type="binding site" evidence="7">
    <location>
        <position position="25"/>
    </location>
    <ligand>
        <name>3-phosphoshikimate</name>
        <dbReference type="ChEBI" id="CHEBI:145989"/>
    </ligand>
</feature>
<dbReference type="EMBL" id="VDFQ02000002">
    <property type="protein sequence ID" value="KAA1423850.1"/>
    <property type="molecule type" value="Genomic_DNA"/>
</dbReference>
<feature type="domain" description="Enolpyruvate transferase" evidence="8">
    <location>
        <begin position="12"/>
        <end position="418"/>
    </location>
</feature>
<evidence type="ECO:0000256" key="7">
    <source>
        <dbReference type="HAMAP-Rule" id="MF_00210"/>
    </source>
</evidence>
<dbReference type="FunFam" id="3.65.10.10:FF:000011">
    <property type="entry name" value="3-phosphoshikimate 1-carboxyvinyltransferase"/>
    <property type="match status" value="1"/>
</dbReference>
<feature type="binding site" evidence="7">
    <location>
        <position position="199"/>
    </location>
    <ligand>
        <name>3-phosphoshikimate</name>
        <dbReference type="ChEBI" id="CHEBI:145989"/>
    </ligand>
</feature>
<feature type="binding site" evidence="7">
    <location>
        <position position="410"/>
    </location>
    <ligand>
        <name>phosphoenolpyruvate</name>
        <dbReference type="ChEBI" id="CHEBI:58702"/>
    </ligand>
</feature>
<dbReference type="GO" id="GO:0009423">
    <property type="term" value="P:chorismate biosynthetic process"/>
    <property type="evidence" value="ECO:0007669"/>
    <property type="project" value="UniProtKB-UniRule"/>
</dbReference>
<evidence type="ECO:0000256" key="6">
    <source>
        <dbReference type="ARBA" id="ARBA00044633"/>
    </source>
</evidence>
<evidence type="ECO:0000256" key="5">
    <source>
        <dbReference type="ARBA" id="ARBA00023141"/>
    </source>
</evidence>
<dbReference type="Pfam" id="PF00275">
    <property type="entry name" value="EPSP_synthase"/>
    <property type="match status" value="1"/>
</dbReference>
<feature type="binding site" evidence="7">
    <location>
        <position position="385"/>
    </location>
    <ligand>
        <name>phosphoenolpyruvate</name>
        <dbReference type="ChEBI" id="CHEBI:58702"/>
    </ligand>
</feature>
<keyword evidence="4 7" id="KW-0808">Transferase</keyword>
<comment type="subcellular location">
    <subcellularLocation>
        <location evidence="7">Cytoplasm</location>
    </subcellularLocation>
</comment>
<sequence length="424" mass="44674">MTSPLWAAPFRPDPVDATVSLPGSKSQTNRALILSALADGPSRLTRPLVSRDTTLMADALRALGTGIDGDEDAWTVTPGAWGGRQEPVRIDVGLAGTVMRFVPPVAALVDGDVEIDGDEYARQRPMATTISSLRALGVTIDDAGRGTMPFTVRGAGHVLGGPITIDASASSQFLSALLLVGARYDDGIDVRHDGPPVPSATHVQMTLTELRRRGVTVTESADRWVVAPGPVAAYDTTIEPDLSNAGAFVAGALVTGGRVRVRHWPRDTDQAGDRWREIARAFGADVGIDGDDLVVSAPDTLSGVSLDLRDEGELTPVVAAVAATASGVSTLTGIAHLRGHETDRLAAITAEITRMGGEVDEHPDGLTIHPRPLHGAELQTYADHRMAHAAAVLGLAVKDVRVHDVATTAKTYPGFEQDWQRFAS</sequence>
<dbReference type="PANTHER" id="PTHR21090">
    <property type="entry name" value="AROM/DEHYDROQUINATE SYNTHASE"/>
    <property type="match status" value="1"/>
</dbReference>
<dbReference type="GO" id="GO:0003866">
    <property type="term" value="F:3-phosphoshikimate 1-carboxyvinyltransferase activity"/>
    <property type="evidence" value="ECO:0007669"/>
    <property type="project" value="UniProtKB-UniRule"/>
</dbReference>
<gene>
    <name evidence="7 9" type="primary">aroA</name>
    <name evidence="9" type="ORF">FE697_009840</name>
</gene>
<dbReference type="InterPro" id="IPR036968">
    <property type="entry name" value="Enolpyruvate_Tfrase_sf"/>
</dbReference>
<feature type="binding site" evidence="7">
    <location>
        <position position="313"/>
    </location>
    <ligand>
        <name>3-phosphoshikimate</name>
        <dbReference type="ChEBI" id="CHEBI:145989"/>
    </ligand>
</feature>
<evidence type="ECO:0000313" key="10">
    <source>
        <dbReference type="Proteomes" id="UP000307768"/>
    </source>
</evidence>
<feature type="binding site" evidence="7">
    <location>
        <position position="124"/>
    </location>
    <ligand>
        <name>phosphoenolpyruvate</name>
        <dbReference type="ChEBI" id="CHEBI:58702"/>
    </ligand>
</feature>
<evidence type="ECO:0000256" key="4">
    <source>
        <dbReference type="ARBA" id="ARBA00022679"/>
    </source>
</evidence>
<dbReference type="InterPro" id="IPR006264">
    <property type="entry name" value="EPSP_synthase"/>
</dbReference>
<dbReference type="UniPathway" id="UPA00053">
    <property type="reaction ID" value="UER00089"/>
</dbReference>
<feature type="binding site" evidence="7">
    <location>
        <position position="344"/>
    </location>
    <ligand>
        <name>phosphoenolpyruvate</name>
        <dbReference type="ChEBI" id="CHEBI:58702"/>
    </ligand>
</feature>
<feature type="binding site" evidence="7">
    <location>
        <position position="26"/>
    </location>
    <ligand>
        <name>3-phosphoshikimate</name>
        <dbReference type="ChEBI" id="CHEBI:145989"/>
    </ligand>
</feature>
<comment type="subunit">
    <text evidence="7">Monomer.</text>
</comment>
<dbReference type="HAMAP" id="MF_00210">
    <property type="entry name" value="EPSP_synth"/>
    <property type="match status" value="1"/>
</dbReference>
<feature type="binding site" evidence="7">
    <location>
        <position position="25"/>
    </location>
    <ligand>
        <name>phosphoenolpyruvate</name>
        <dbReference type="ChEBI" id="CHEBI:58702"/>
    </ligand>
</feature>
<dbReference type="GO" id="GO:0008652">
    <property type="term" value="P:amino acid biosynthetic process"/>
    <property type="evidence" value="ECO:0007669"/>
    <property type="project" value="UniProtKB-KW"/>
</dbReference>
<dbReference type="Gene3D" id="3.65.10.10">
    <property type="entry name" value="Enolpyruvate transferase domain"/>
    <property type="match status" value="2"/>
</dbReference>
<dbReference type="InterPro" id="IPR001986">
    <property type="entry name" value="Enolpyruvate_Tfrase_dom"/>
</dbReference>
<dbReference type="GO" id="GO:0009073">
    <property type="term" value="P:aromatic amino acid family biosynthetic process"/>
    <property type="evidence" value="ECO:0007669"/>
    <property type="project" value="UniProtKB-KW"/>
</dbReference>
<dbReference type="RefSeq" id="WP_149769369.1">
    <property type="nucleotide sequence ID" value="NZ_VDFQ02000002.1"/>
</dbReference>